<dbReference type="GO" id="GO:0005524">
    <property type="term" value="F:ATP binding"/>
    <property type="evidence" value="ECO:0007669"/>
    <property type="project" value="UniProtKB-UniRule"/>
</dbReference>
<evidence type="ECO:0000256" key="5">
    <source>
        <dbReference type="HAMAP-Rule" id="MF_00376"/>
    </source>
</evidence>
<dbReference type="GO" id="GO:0005737">
    <property type="term" value="C:cytoplasm"/>
    <property type="evidence" value="ECO:0007669"/>
    <property type="project" value="UniProtKB-SubCell"/>
</dbReference>
<dbReference type="Gene3D" id="3.40.50.300">
    <property type="entry name" value="P-loop containing nucleotide triphosphate hydrolases"/>
    <property type="match status" value="1"/>
</dbReference>
<keyword evidence="4 5" id="KW-0173">Coenzyme A biosynthesis</keyword>
<dbReference type="UniPathway" id="UPA00241">
    <property type="reaction ID" value="UER00356"/>
</dbReference>
<sequence>MNQRRASAPRIGLTGGIGSGKSTVAALLASAGAAILDADALSRESTASGGAAIPLIAEAFGPEFLDGDGALDRARMRSLVFADPSARARLEAIVHPLVLRGIAERTDTALQAGARLLVLDIPLLVESGHWAPALDAVLVVDCRTETQIERVMRRSGMPRAQVQSILDTQASRAQRRAVADAVLFNDCISLAALDDAVRTFARGFGL</sequence>
<keyword evidence="8" id="KW-1185">Reference proteome</keyword>
<evidence type="ECO:0000256" key="4">
    <source>
        <dbReference type="ARBA" id="ARBA00022993"/>
    </source>
</evidence>
<keyword evidence="5 7" id="KW-0418">Kinase</keyword>
<keyword evidence="2 5" id="KW-0547">Nucleotide-binding</keyword>
<accession>A0A398CBV5</accession>
<dbReference type="SUPFAM" id="SSF52540">
    <property type="entry name" value="P-loop containing nucleoside triphosphate hydrolases"/>
    <property type="match status" value="1"/>
</dbReference>
<dbReference type="NCBIfam" id="TIGR00152">
    <property type="entry name" value="dephospho-CoA kinase"/>
    <property type="match status" value="1"/>
</dbReference>
<dbReference type="InterPro" id="IPR027417">
    <property type="entry name" value="P-loop_NTPase"/>
</dbReference>
<feature type="binding site" evidence="5">
    <location>
        <begin position="18"/>
        <end position="23"/>
    </location>
    <ligand>
        <name>ATP</name>
        <dbReference type="ChEBI" id="CHEBI:30616"/>
    </ligand>
</feature>
<evidence type="ECO:0000313" key="7">
    <source>
        <dbReference type="EMBL" id="RID98457.1"/>
    </source>
</evidence>
<dbReference type="EMBL" id="QXJC01000003">
    <property type="protein sequence ID" value="RID98457.1"/>
    <property type="molecule type" value="Genomic_DNA"/>
</dbReference>
<comment type="function">
    <text evidence="5">Catalyzes the phosphorylation of the 3'-hydroxyl group of dephosphocoenzyme A to form coenzyme A.</text>
</comment>
<dbReference type="GO" id="GO:0015937">
    <property type="term" value="P:coenzyme A biosynthetic process"/>
    <property type="evidence" value="ECO:0007669"/>
    <property type="project" value="UniProtKB-UniRule"/>
</dbReference>
<evidence type="ECO:0000256" key="1">
    <source>
        <dbReference type="ARBA" id="ARBA00009018"/>
    </source>
</evidence>
<dbReference type="CDD" id="cd02022">
    <property type="entry name" value="DPCK"/>
    <property type="match status" value="1"/>
</dbReference>
<protein>
    <recommendedName>
        <fullName evidence="5 6">Dephospho-CoA kinase</fullName>
        <ecNumber evidence="5 6">2.7.1.24</ecNumber>
    </recommendedName>
    <alternativeName>
        <fullName evidence="5">Dephosphocoenzyme A kinase</fullName>
    </alternativeName>
</protein>
<evidence type="ECO:0000256" key="3">
    <source>
        <dbReference type="ARBA" id="ARBA00022840"/>
    </source>
</evidence>
<dbReference type="Proteomes" id="UP000266302">
    <property type="component" value="Unassembled WGS sequence"/>
</dbReference>
<dbReference type="Pfam" id="PF01121">
    <property type="entry name" value="CoaE"/>
    <property type="match status" value="1"/>
</dbReference>
<name>A0A398CBV5_9BURK</name>
<dbReference type="EC" id="2.7.1.24" evidence="5 6"/>
<evidence type="ECO:0000256" key="6">
    <source>
        <dbReference type="NCBIfam" id="TIGR00152"/>
    </source>
</evidence>
<comment type="subcellular location">
    <subcellularLocation>
        <location evidence="5">Cytoplasm</location>
    </subcellularLocation>
</comment>
<keyword evidence="5" id="KW-0963">Cytoplasm</keyword>
<reference evidence="7 8" key="1">
    <citation type="submission" date="2018-09" db="EMBL/GenBank/DDBJ databases">
        <title>Draft genome of Simplicispira sp. NY-02.</title>
        <authorList>
            <person name="Im W.T."/>
        </authorList>
    </citation>
    <scope>NUCLEOTIDE SEQUENCE [LARGE SCALE GENOMIC DNA]</scope>
    <source>
        <strain evidence="7 8">NY-02</strain>
    </source>
</reference>
<comment type="caution">
    <text evidence="7">The sequence shown here is derived from an EMBL/GenBank/DDBJ whole genome shotgun (WGS) entry which is preliminary data.</text>
</comment>
<dbReference type="HAMAP" id="MF_00376">
    <property type="entry name" value="Dephospho_CoA_kinase"/>
    <property type="match status" value="1"/>
</dbReference>
<proteinExistence type="inferred from homology"/>
<dbReference type="OrthoDB" id="9812943at2"/>
<dbReference type="RefSeq" id="WP_119109121.1">
    <property type="nucleotide sequence ID" value="NZ_QXJC01000003.1"/>
</dbReference>
<dbReference type="PROSITE" id="PS51219">
    <property type="entry name" value="DPCK"/>
    <property type="match status" value="1"/>
</dbReference>
<keyword evidence="3 5" id="KW-0067">ATP-binding</keyword>
<dbReference type="InterPro" id="IPR001977">
    <property type="entry name" value="Depp_CoAkinase"/>
</dbReference>
<dbReference type="AlphaFoldDB" id="A0A398CBV5"/>
<keyword evidence="5 7" id="KW-0808">Transferase</keyword>
<comment type="catalytic activity">
    <reaction evidence="5">
        <text>3'-dephospho-CoA + ATP = ADP + CoA + H(+)</text>
        <dbReference type="Rhea" id="RHEA:18245"/>
        <dbReference type="ChEBI" id="CHEBI:15378"/>
        <dbReference type="ChEBI" id="CHEBI:30616"/>
        <dbReference type="ChEBI" id="CHEBI:57287"/>
        <dbReference type="ChEBI" id="CHEBI:57328"/>
        <dbReference type="ChEBI" id="CHEBI:456216"/>
        <dbReference type="EC" id="2.7.1.24"/>
    </reaction>
</comment>
<dbReference type="PANTHER" id="PTHR10695">
    <property type="entry name" value="DEPHOSPHO-COA KINASE-RELATED"/>
    <property type="match status" value="1"/>
</dbReference>
<gene>
    <name evidence="5" type="primary">coaE</name>
    <name evidence="7" type="ORF">D3F03_09500</name>
</gene>
<comment type="pathway">
    <text evidence="5">Cofactor biosynthesis; coenzyme A biosynthesis; CoA from (R)-pantothenate: step 5/5.</text>
</comment>
<evidence type="ECO:0000313" key="8">
    <source>
        <dbReference type="Proteomes" id="UP000266302"/>
    </source>
</evidence>
<dbReference type="PANTHER" id="PTHR10695:SF46">
    <property type="entry name" value="BIFUNCTIONAL COENZYME A SYNTHASE-RELATED"/>
    <property type="match status" value="1"/>
</dbReference>
<evidence type="ECO:0000256" key="2">
    <source>
        <dbReference type="ARBA" id="ARBA00022741"/>
    </source>
</evidence>
<organism evidence="7 8">
    <name type="scientific">Simplicispira hankyongi</name>
    <dbReference type="NCBI Taxonomy" id="2315688"/>
    <lineage>
        <taxon>Bacteria</taxon>
        <taxon>Pseudomonadati</taxon>
        <taxon>Pseudomonadota</taxon>
        <taxon>Betaproteobacteria</taxon>
        <taxon>Burkholderiales</taxon>
        <taxon>Comamonadaceae</taxon>
        <taxon>Simplicispira</taxon>
    </lineage>
</organism>
<dbReference type="GO" id="GO:0004140">
    <property type="term" value="F:dephospho-CoA kinase activity"/>
    <property type="evidence" value="ECO:0007669"/>
    <property type="project" value="UniProtKB-UniRule"/>
</dbReference>
<comment type="similarity">
    <text evidence="1 5">Belongs to the CoaE family.</text>
</comment>